<keyword evidence="3 4" id="KW-0408">Iron</keyword>
<proteinExistence type="inferred from homology"/>
<dbReference type="InterPro" id="IPR036396">
    <property type="entry name" value="Cyt_P450_sf"/>
</dbReference>
<dbReference type="EMBL" id="JASCZI010030493">
    <property type="protein sequence ID" value="MED6123092.1"/>
    <property type="molecule type" value="Genomic_DNA"/>
</dbReference>
<feature type="transmembrane region" description="Helical" evidence="5">
    <location>
        <begin position="19"/>
        <end position="37"/>
    </location>
</feature>
<dbReference type="Proteomes" id="UP001341840">
    <property type="component" value="Unassembled WGS sequence"/>
</dbReference>
<keyword evidence="4" id="KW-0560">Oxidoreductase</keyword>
<dbReference type="PRINTS" id="PR00385">
    <property type="entry name" value="P450"/>
</dbReference>
<dbReference type="PANTHER" id="PTHR47955:SF15">
    <property type="entry name" value="CYTOCHROME P450 71A2-LIKE"/>
    <property type="match status" value="1"/>
</dbReference>
<keyword evidence="4" id="KW-0503">Monooxygenase</keyword>
<dbReference type="InterPro" id="IPR017972">
    <property type="entry name" value="Cyt_P450_CS"/>
</dbReference>
<keyword evidence="5" id="KW-0472">Membrane</keyword>
<keyword evidence="5" id="KW-1133">Transmembrane helix</keyword>
<dbReference type="Gene3D" id="1.10.630.10">
    <property type="entry name" value="Cytochrome P450"/>
    <property type="match status" value="1"/>
</dbReference>
<reference evidence="6 7" key="1">
    <citation type="journal article" date="2023" name="Plants (Basel)">
        <title>Bridging the Gap: Combining Genomics and Transcriptomics Approaches to Understand Stylosanthes scabra, an Orphan Legume from the Brazilian Caatinga.</title>
        <authorList>
            <person name="Ferreira-Neto J.R.C."/>
            <person name="da Silva M.D."/>
            <person name="Binneck E."/>
            <person name="de Melo N.F."/>
            <person name="da Silva R.H."/>
            <person name="de Melo A.L.T.M."/>
            <person name="Pandolfi V."/>
            <person name="Bustamante F.O."/>
            <person name="Brasileiro-Vidal A.C."/>
            <person name="Benko-Iseppon A.M."/>
        </authorList>
    </citation>
    <scope>NUCLEOTIDE SEQUENCE [LARGE SCALE GENOMIC DNA]</scope>
    <source>
        <tissue evidence="6">Leaves</tissue>
    </source>
</reference>
<comment type="caution">
    <text evidence="6">The sequence shown here is derived from an EMBL/GenBank/DDBJ whole genome shotgun (WGS) entry which is preliminary data.</text>
</comment>
<evidence type="ECO:0000313" key="6">
    <source>
        <dbReference type="EMBL" id="MED6123092.1"/>
    </source>
</evidence>
<dbReference type="CDD" id="cd11072">
    <property type="entry name" value="CYP71-like"/>
    <property type="match status" value="1"/>
</dbReference>
<evidence type="ECO:0000256" key="3">
    <source>
        <dbReference type="ARBA" id="ARBA00023004"/>
    </source>
</evidence>
<dbReference type="PANTHER" id="PTHR47955">
    <property type="entry name" value="CYTOCHROME P450 FAMILY 71 PROTEIN"/>
    <property type="match status" value="1"/>
</dbReference>
<evidence type="ECO:0000256" key="5">
    <source>
        <dbReference type="SAM" id="Phobius"/>
    </source>
</evidence>
<accession>A0ABU6RGD6</accession>
<evidence type="ECO:0000313" key="7">
    <source>
        <dbReference type="Proteomes" id="UP001341840"/>
    </source>
</evidence>
<name>A0ABU6RGD6_9FABA</name>
<evidence type="ECO:0000256" key="2">
    <source>
        <dbReference type="ARBA" id="ARBA00022723"/>
    </source>
</evidence>
<gene>
    <name evidence="6" type="ORF">PIB30_046053</name>
</gene>
<comment type="similarity">
    <text evidence="1 4">Belongs to the cytochrome P450 family.</text>
</comment>
<dbReference type="PROSITE" id="PS00086">
    <property type="entry name" value="CYTOCHROME_P450"/>
    <property type="match status" value="1"/>
</dbReference>
<keyword evidence="7" id="KW-1185">Reference proteome</keyword>
<protein>
    <recommendedName>
        <fullName evidence="8">Cytochrome P450 71A1</fullName>
    </recommendedName>
</protein>
<dbReference type="InterPro" id="IPR002401">
    <property type="entry name" value="Cyt_P450_E_grp-I"/>
</dbReference>
<dbReference type="SUPFAM" id="SSF48264">
    <property type="entry name" value="Cytochrome P450"/>
    <property type="match status" value="1"/>
</dbReference>
<dbReference type="InterPro" id="IPR001128">
    <property type="entry name" value="Cyt_P450"/>
</dbReference>
<evidence type="ECO:0008006" key="8">
    <source>
        <dbReference type="Google" id="ProtNLM"/>
    </source>
</evidence>
<evidence type="ECO:0000256" key="4">
    <source>
        <dbReference type="RuleBase" id="RU000461"/>
    </source>
</evidence>
<dbReference type="PRINTS" id="PR00463">
    <property type="entry name" value="EP450I"/>
</dbReference>
<keyword evidence="4" id="KW-0349">Heme</keyword>
<keyword evidence="5" id="KW-0812">Transmembrane</keyword>
<organism evidence="6 7">
    <name type="scientific">Stylosanthes scabra</name>
    <dbReference type="NCBI Taxonomy" id="79078"/>
    <lineage>
        <taxon>Eukaryota</taxon>
        <taxon>Viridiplantae</taxon>
        <taxon>Streptophyta</taxon>
        <taxon>Embryophyta</taxon>
        <taxon>Tracheophyta</taxon>
        <taxon>Spermatophyta</taxon>
        <taxon>Magnoliopsida</taxon>
        <taxon>eudicotyledons</taxon>
        <taxon>Gunneridae</taxon>
        <taxon>Pentapetalae</taxon>
        <taxon>rosids</taxon>
        <taxon>fabids</taxon>
        <taxon>Fabales</taxon>
        <taxon>Fabaceae</taxon>
        <taxon>Papilionoideae</taxon>
        <taxon>50 kb inversion clade</taxon>
        <taxon>dalbergioids sensu lato</taxon>
        <taxon>Dalbergieae</taxon>
        <taxon>Pterocarpus clade</taxon>
        <taxon>Stylosanthes</taxon>
    </lineage>
</organism>
<evidence type="ECO:0000256" key="1">
    <source>
        <dbReference type="ARBA" id="ARBA00010617"/>
    </source>
</evidence>
<sequence>MAQIVSVLMQLPYEFNSSLYLSIVVGIISIFLVLNLTRRRSKSINLPPSPPKLPFIGNLHQLGTLPHRSFKELSDKHGPLMFLQLGQIPTLVVSSADVAKEIIKSHDIVFSSRPQTTAANIFLYGCKDIGFAPYGEEWRQKRKVCVLELLSFKRVKSFLPIRQQEVAELVATIRKTYSREESSSSNCVINLSELMIATSNNIISRCALGQKYDIPDGSGHESFGELGRKLLGQLTEFCVGDFFPSLGWIDVVRGLISEFNATFVALDSFLNGVIEEHKKKKNNNDDDDNSNKDFVDILLHLQEKGMLEFELTQADLKALLTDMFIGGSDTTSTALEWTFAELLMKPSTMKKVQEEIRRIVRNKSMIDENDINQMNYLKCVIKEVLRLHPPLPVLLPRQTTSNSKIKGYNIPSKTTVYLNVWAIHRDPELWDNPEEFIPERFESIQIDYKGQDFPLLPFGTGRRGCPGISFGLGSTEIILANLLYWFDWKLPSEHSDEVVQDVIDMSEMSGITVSKKVPLVLQPIPYYH</sequence>
<dbReference type="Pfam" id="PF00067">
    <property type="entry name" value="p450"/>
    <property type="match status" value="1"/>
</dbReference>
<keyword evidence="2 4" id="KW-0479">Metal-binding</keyword>